<keyword evidence="2" id="KW-1185">Reference proteome</keyword>
<name>A0ACC3AAT6_9EURO</name>
<reference evidence="1" key="1">
    <citation type="submission" date="2022-10" db="EMBL/GenBank/DDBJ databases">
        <title>Culturing micro-colonial fungi from biological soil crusts in the Mojave desert and describing Neophaeococcomyces mojavensis, and introducing the new genera and species Taxawa tesnikishii.</title>
        <authorList>
            <person name="Kurbessoian T."/>
            <person name="Stajich J.E."/>
        </authorList>
    </citation>
    <scope>NUCLEOTIDE SEQUENCE</scope>
    <source>
        <strain evidence="1">JES_112</strain>
    </source>
</reference>
<sequence>MFWRASSEAAALHSSWTVRMIDMALGKGLTLSDPFFAYAVAVAATLHFHFSHASDEKIRTQAETNLKECKSFLAGMATRWPLCQLINETILELLNSARAPSQERGEPATAIVVNTALMWRLLDFPDSVSDDKSVQGIFDPSMQELLYQNRHDFNGRNETFHSVRPVDQGDSSEMVAIFPQWLSGESTTLLREREHNRFSNKQPTETNESILHEGASGQTFMDLAFDSLPMLYDSVDPDSIWWDSGML</sequence>
<evidence type="ECO:0000313" key="2">
    <source>
        <dbReference type="Proteomes" id="UP001172386"/>
    </source>
</evidence>
<accession>A0ACC3AAT6</accession>
<protein>
    <submittedName>
        <fullName evidence="1">Uncharacterized protein</fullName>
    </submittedName>
</protein>
<comment type="caution">
    <text evidence="1">The sequence shown here is derived from an EMBL/GenBank/DDBJ whole genome shotgun (WGS) entry which is preliminary data.</text>
</comment>
<dbReference type="Proteomes" id="UP001172386">
    <property type="component" value="Unassembled WGS sequence"/>
</dbReference>
<organism evidence="1 2">
    <name type="scientific">Neophaeococcomyces mojaviensis</name>
    <dbReference type="NCBI Taxonomy" id="3383035"/>
    <lineage>
        <taxon>Eukaryota</taxon>
        <taxon>Fungi</taxon>
        <taxon>Dikarya</taxon>
        <taxon>Ascomycota</taxon>
        <taxon>Pezizomycotina</taxon>
        <taxon>Eurotiomycetes</taxon>
        <taxon>Chaetothyriomycetidae</taxon>
        <taxon>Chaetothyriales</taxon>
        <taxon>Chaetothyriales incertae sedis</taxon>
        <taxon>Neophaeococcomyces</taxon>
    </lineage>
</organism>
<proteinExistence type="predicted"/>
<dbReference type="EMBL" id="JAPDRQ010000053">
    <property type="protein sequence ID" value="KAJ9658259.1"/>
    <property type="molecule type" value="Genomic_DNA"/>
</dbReference>
<evidence type="ECO:0000313" key="1">
    <source>
        <dbReference type="EMBL" id="KAJ9658259.1"/>
    </source>
</evidence>
<gene>
    <name evidence="1" type="ORF">H2198_003832</name>
</gene>